<dbReference type="Gene3D" id="1.25.40.390">
    <property type="match status" value="1"/>
</dbReference>
<dbReference type="PROSITE" id="PS51257">
    <property type="entry name" value="PROKAR_LIPOPROTEIN"/>
    <property type="match status" value="1"/>
</dbReference>
<evidence type="ECO:0000313" key="2">
    <source>
        <dbReference type="Proteomes" id="UP000095713"/>
    </source>
</evidence>
<dbReference type="STRING" id="1849968.A8C32_08965"/>
<gene>
    <name evidence="1" type="ORF">A8C32_08965</name>
</gene>
<dbReference type="OrthoDB" id="725917at2"/>
<dbReference type="InterPro" id="IPR011990">
    <property type="entry name" value="TPR-like_helical_dom_sf"/>
</dbReference>
<reference evidence="1 2" key="1">
    <citation type="submission" date="2016-05" db="EMBL/GenBank/DDBJ databases">
        <title>Draft Genome Sequence of Algibacter sp. Strain SK-16 Isolated from the Surface Water of Aburatsubo Inlet.</title>
        <authorList>
            <person name="Wong S.-K."/>
            <person name="Yoshizawa S."/>
            <person name="Nakajima Y."/>
            <person name="Ogura Y."/>
            <person name="Tetsuya H."/>
            <person name="Hamasaki K."/>
        </authorList>
    </citation>
    <scope>NUCLEOTIDE SEQUENCE [LARGE SCALE GENOMIC DNA]</scope>
    <source>
        <strain evidence="1 2">SK-16</strain>
    </source>
</reference>
<comment type="caution">
    <text evidence="1">The sequence shown here is derived from an EMBL/GenBank/DDBJ whole genome shotgun (WGS) entry which is preliminary data.</text>
</comment>
<evidence type="ECO:0008006" key="3">
    <source>
        <dbReference type="Google" id="ProtNLM"/>
    </source>
</evidence>
<protein>
    <recommendedName>
        <fullName evidence="3">SusD/RagB family nutrient-binding outer membrane lipoprotein</fullName>
    </recommendedName>
</protein>
<dbReference type="InterPro" id="IPR041662">
    <property type="entry name" value="SusD-like_2"/>
</dbReference>
<dbReference type="Pfam" id="PF12771">
    <property type="entry name" value="SusD-like_2"/>
    <property type="match status" value="1"/>
</dbReference>
<organism evidence="1 2">
    <name type="scientific">Flavivirga aquatica</name>
    <dbReference type="NCBI Taxonomy" id="1849968"/>
    <lineage>
        <taxon>Bacteria</taxon>
        <taxon>Pseudomonadati</taxon>
        <taxon>Bacteroidota</taxon>
        <taxon>Flavobacteriia</taxon>
        <taxon>Flavobacteriales</taxon>
        <taxon>Flavobacteriaceae</taxon>
        <taxon>Flavivirga</taxon>
    </lineage>
</organism>
<dbReference type="RefSeq" id="WP_069831964.1">
    <property type="nucleotide sequence ID" value="NZ_MDJD01000054.1"/>
</dbReference>
<dbReference type="EMBL" id="MDJD01000054">
    <property type="protein sequence ID" value="OEJ99288.1"/>
    <property type="molecule type" value="Genomic_DNA"/>
</dbReference>
<dbReference type="Proteomes" id="UP000095713">
    <property type="component" value="Unassembled WGS sequence"/>
</dbReference>
<dbReference type="AlphaFoldDB" id="A0A1E5SJJ4"/>
<keyword evidence="2" id="KW-1185">Reference proteome</keyword>
<name>A0A1E5SJJ4_9FLAO</name>
<dbReference type="SUPFAM" id="SSF48452">
    <property type="entry name" value="TPR-like"/>
    <property type="match status" value="1"/>
</dbReference>
<proteinExistence type="predicted"/>
<sequence>MKKILLIAIAITITACSSNLENLNKNTKDPDAVSGESLFTGAQKALVDQIVHINVNENNTKLWSQFLQETTYTDESNYDQVTRTIPENLWSAIYKDVLKDLDEASKVITKTTYTSPEDQNTNNKLMIIEIMKVYAYSHLVETFGNIPYSEALNIDILSPAYDDGLTIYKDLIDRLSTAVNSLDINNGSFTLEDNIYTGDVDAWRKFGNSLKLRMGMLLADVDNTFAQITVESAIADGIIMSSNDNTHIHYLTSAPNTHPVHNEVILSGRKDFIAGATLIDIMNTLKDPRRPLWFKTVNENYVGGEIGSPSSYSSHSSLSSQVTAADAPGVIMSYSEIQFLLAEGAARGYTTGDTAENHYKNGIISSILEWGGNNTDATDYLAQSTVDYNTLITTSTATTPWKEVIGTQKWISLFNRGPEAWTSIRIMDYPVLATPTEAVSGFPNRYTYPIVEQTINAANYNAASKAIGGDLAETKLFWDKF</sequence>
<evidence type="ECO:0000313" key="1">
    <source>
        <dbReference type="EMBL" id="OEJ99288.1"/>
    </source>
</evidence>
<accession>A0A1E5SJJ4</accession>